<evidence type="ECO:0000313" key="6">
    <source>
        <dbReference type="EMBL" id="KAK3262231.1"/>
    </source>
</evidence>
<dbReference type="PROSITE" id="PS50297">
    <property type="entry name" value="ANK_REP_REGION"/>
    <property type="match status" value="1"/>
</dbReference>
<dbReference type="InterPro" id="IPR036770">
    <property type="entry name" value="Ankyrin_rpt-contain_sf"/>
</dbReference>
<keyword evidence="2 3" id="KW-0040">ANK repeat</keyword>
<evidence type="ECO:0000256" key="2">
    <source>
        <dbReference type="ARBA" id="ARBA00023043"/>
    </source>
</evidence>
<evidence type="ECO:0000256" key="1">
    <source>
        <dbReference type="ARBA" id="ARBA00022737"/>
    </source>
</evidence>
<accession>A0AAE0KVG1</accession>
<name>A0AAE0KVG1_9CHLO</name>
<feature type="region of interest" description="Disordered" evidence="4">
    <location>
        <begin position="61"/>
        <end position="95"/>
    </location>
</feature>
<dbReference type="Pfam" id="PF12796">
    <property type="entry name" value="Ank_2"/>
    <property type="match status" value="1"/>
</dbReference>
<comment type="caution">
    <text evidence="6">The sequence shown here is derived from an EMBL/GenBank/DDBJ whole genome shotgun (WGS) entry which is preliminary data.</text>
</comment>
<protein>
    <submittedName>
        <fullName evidence="6">Uncharacterized protein</fullName>
    </submittedName>
</protein>
<dbReference type="SMART" id="SM00248">
    <property type="entry name" value="ANK"/>
    <property type="match status" value="2"/>
</dbReference>
<sequence length="462" mass="49042">MLAALGLRQMQLSDTSARGRGDRLGAEEPDGMSWRALRGLSEASVPHGPTVRLERIQNDYDSDSEEADDSSSDDALPPVIAEETEVGVTIEDNDDDDDDDLSDKYFVAILALCVGIALLIFLFIVCLYDQIFGTALPEAQIKPLVAKAGAAAVANPLAPSHPDAAKMDVVVAPAGPSVKQAEGKSHAMVGGAVALTATTQVGSDINGGKADKTVPPRSIPMSDMRKSPATSPDRNIEDLNLPVVPAMQPQISLAADSFKNSSRAAAAPPQQNFYSMTAPAPAPSRIEHDSESDDEELVPAVPLQAASRGFTPVRGKNELSQNAPSPQEAKRFAAKMDQAARTGSLDEIEKLLVEGADKNGNGQGQMSPLHQAALNGQVEAVRLLVRKGADVNQLSDGASPLTLAASRGHMQVCQVFLQECRNVEHLEQAQEAAKQGGYSDVVKLLKSESQRKHQFRSLSYAL</sequence>
<feature type="repeat" description="ANK" evidence="3">
    <location>
        <begin position="396"/>
        <end position="428"/>
    </location>
</feature>
<feature type="region of interest" description="Disordered" evidence="4">
    <location>
        <begin position="262"/>
        <end position="293"/>
    </location>
</feature>
<dbReference type="PROSITE" id="PS50088">
    <property type="entry name" value="ANK_REPEAT"/>
    <property type="match status" value="2"/>
</dbReference>
<dbReference type="Gene3D" id="1.25.40.20">
    <property type="entry name" value="Ankyrin repeat-containing domain"/>
    <property type="match status" value="1"/>
</dbReference>
<feature type="region of interest" description="Disordered" evidence="4">
    <location>
        <begin position="204"/>
        <end position="235"/>
    </location>
</feature>
<gene>
    <name evidence="6" type="ORF">CYMTET_28900</name>
</gene>
<dbReference type="PANTHER" id="PTHR24171">
    <property type="entry name" value="ANKYRIN REPEAT DOMAIN-CONTAINING PROTEIN 39-RELATED"/>
    <property type="match status" value="1"/>
</dbReference>
<evidence type="ECO:0000256" key="5">
    <source>
        <dbReference type="SAM" id="Phobius"/>
    </source>
</evidence>
<dbReference type="EMBL" id="LGRX02016366">
    <property type="protein sequence ID" value="KAK3262231.1"/>
    <property type="molecule type" value="Genomic_DNA"/>
</dbReference>
<keyword evidence="5" id="KW-0472">Membrane</keyword>
<feature type="compositionally biased region" description="Polar residues" evidence="4">
    <location>
        <begin position="262"/>
        <end position="275"/>
    </location>
</feature>
<dbReference type="SUPFAM" id="SSF48403">
    <property type="entry name" value="Ankyrin repeat"/>
    <property type="match status" value="1"/>
</dbReference>
<feature type="repeat" description="ANK" evidence="3">
    <location>
        <begin position="364"/>
        <end position="396"/>
    </location>
</feature>
<dbReference type="AlphaFoldDB" id="A0AAE0KVG1"/>
<organism evidence="6 7">
    <name type="scientific">Cymbomonas tetramitiformis</name>
    <dbReference type="NCBI Taxonomy" id="36881"/>
    <lineage>
        <taxon>Eukaryota</taxon>
        <taxon>Viridiplantae</taxon>
        <taxon>Chlorophyta</taxon>
        <taxon>Pyramimonadophyceae</taxon>
        <taxon>Pyramimonadales</taxon>
        <taxon>Pyramimonadaceae</taxon>
        <taxon>Cymbomonas</taxon>
    </lineage>
</organism>
<evidence type="ECO:0000256" key="4">
    <source>
        <dbReference type="SAM" id="MobiDB-lite"/>
    </source>
</evidence>
<keyword evidence="5" id="KW-1133">Transmembrane helix</keyword>
<dbReference type="PANTHER" id="PTHR24171:SF9">
    <property type="entry name" value="ANKYRIN REPEAT DOMAIN-CONTAINING PROTEIN 39"/>
    <property type="match status" value="1"/>
</dbReference>
<dbReference type="InterPro" id="IPR002110">
    <property type="entry name" value="Ankyrin_rpt"/>
</dbReference>
<feature type="transmembrane region" description="Helical" evidence="5">
    <location>
        <begin position="105"/>
        <end position="128"/>
    </location>
</feature>
<reference evidence="6 7" key="1">
    <citation type="journal article" date="2015" name="Genome Biol. Evol.">
        <title>Comparative Genomics of a Bacterivorous Green Alga Reveals Evolutionary Causalities and Consequences of Phago-Mixotrophic Mode of Nutrition.</title>
        <authorList>
            <person name="Burns J.A."/>
            <person name="Paasch A."/>
            <person name="Narechania A."/>
            <person name="Kim E."/>
        </authorList>
    </citation>
    <scope>NUCLEOTIDE SEQUENCE [LARGE SCALE GENOMIC DNA]</scope>
    <source>
        <strain evidence="6 7">PLY_AMNH</strain>
    </source>
</reference>
<evidence type="ECO:0000313" key="7">
    <source>
        <dbReference type="Proteomes" id="UP001190700"/>
    </source>
</evidence>
<keyword evidence="1" id="KW-0677">Repeat</keyword>
<keyword evidence="7" id="KW-1185">Reference proteome</keyword>
<proteinExistence type="predicted"/>
<dbReference type="Proteomes" id="UP001190700">
    <property type="component" value="Unassembled WGS sequence"/>
</dbReference>
<feature type="compositionally biased region" description="Acidic residues" evidence="4">
    <location>
        <begin position="61"/>
        <end position="72"/>
    </location>
</feature>
<keyword evidence="5" id="KW-0812">Transmembrane</keyword>
<evidence type="ECO:0000256" key="3">
    <source>
        <dbReference type="PROSITE-ProRule" id="PRU00023"/>
    </source>
</evidence>